<keyword evidence="3 4" id="KW-0408">Iron</keyword>
<dbReference type="GO" id="GO:0046872">
    <property type="term" value="F:metal ion binding"/>
    <property type="evidence" value="ECO:0007669"/>
    <property type="project" value="UniProtKB-KW"/>
</dbReference>
<evidence type="ECO:0000259" key="6">
    <source>
        <dbReference type="PROSITE" id="PS51007"/>
    </source>
</evidence>
<dbReference type="SUPFAM" id="SSF46626">
    <property type="entry name" value="Cytochrome c"/>
    <property type="match status" value="1"/>
</dbReference>
<sequence length="525" mass="56245">MKRRVGLSLCVLLLAASAPLERVPVNGAEIFARDDFGAVSFRALDTVAVPWKLVAAAVVLDDPQGGEVSLVHLKARLQTFGFLWPERIEGADGAMPPSRDHPLGISVGEVTPGLPPVKVTVANLGCASCHAGATYTADGSPSPTTAWLGSPNTSLDLEAYTRAVTGALKRRIDDPSALLQAVKTLFPDTDAWEMASLRWAVVPLARRRLAQVPDGGSPLPFVNGSPGLTNGIAALKLQGHVLAGAEEAGFTSIPDLADRSFRSALLYDGAYAPRGQPRWRFMGREDLTPEHRNRLAAITSFFTVPSMGQSPRGAHRQIPAAERAFAWLEARRPQAFPGPIDRAAAVRGAVVYDRACSSCHGVYSGPAERPRLERFANWRGDVGSDPERAAAFTDDLTRYAAGGGYDTVLDARPTGEYAATLLSGVWATAPYMHNGSVPTLAQFLLLEPRAERFLVGGHKLDFKAVGIAGREAGGVRVYPTGYTPWSQPAVYDTRLPGRSNRGHEAEVEGLTVAERLDLIEYLKGL</sequence>
<dbReference type="GO" id="GO:0020037">
    <property type="term" value="F:heme binding"/>
    <property type="evidence" value="ECO:0007669"/>
    <property type="project" value="InterPro"/>
</dbReference>
<dbReference type="GO" id="GO:0004130">
    <property type="term" value="F:cytochrome-c peroxidase activity"/>
    <property type="evidence" value="ECO:0007669"/>
    <property type="project" value="TreeGrafter"/>
</dbReference>
<accession>A0AAJ5X2U8</accession>
<protein>
    <recommendedName>
        <fullName evidence="6">Cytochrome c domain-containing protein</fullName>
    </recommendedName>
</protein>
<dbReference type="InterPro" id="IPR036909">
    <property type="entry name" value="Cyt_c-like_dom_sf"/>
</dbReference>
<dbReference type="Proteomes" id="UP001213664">
    <property type="component" value="Chromosome"/>
</dbReference>
<organism evidence="7 8">
    <name type="scientific">Candidatus Brevundimonas colombiensis</name>
    <dbReference type="NCBI Taxonomy" id="3121376"/>
    <lineage>
        <taxon>Bacteria</taxon>
        <taxon>Pseudomonadati</taxon>
        <taxon>Pseudomonadota</taxon>
        <taxon>Alphaproteobacteria</taxon>
        <taxon>Caulobacterales</taxon>
        <taxon>Caulobacteraceae</taxon>
        <taxon>Brevundimonas</taxon>
    </lineage>
</organism>
<evidence type="ECO:0000256" key="3">
    <source>
        <dbReference type="ARBA" id="ARBA00023004"/>
    </source>
</evidence>
<evidence type="ECO:0000256" key="4">
    <source>
        <dbReference type="PROSITE-ProRule" id="PRU00433"/>
    </source>
</evidence>
<dbReference type="GO" id="GO:0009055">
    <property type="term" value="F:electron transfer activity"/>
    <property type="evidence" value="ECO:0007669"/>
    <property type="project" value="InterPro"/>
</dbReference>
<gene>
    <name evidence="7" type="ORF">P0Y50_00220</name>
</gene>
<dbReference type="PROSITE" id="PS51007">
    <property type="entry name" value="CYTC"/>
    <property type="match status" value="1"/>
</dbReference>
<feature type="domain" description="Cytochrome c" evidence="6">
    <location>
        <begin position="343"/>
        <end position="525"/>
    </location>
</feature>
<keyword evidence="1 4" id="KW-0349">Heme</keyword>
<dbReference type="AlphaFoldDB" id="A0AAJ5X2U8"/>
<feature type="chain" id="PRO_5042605048" description="Cytochrome c domain-containing protein" evidence="5">
    <location>
        <begin position="23"/>
        <end position="525"/>
    </location>
</feature>
<feature type="signal peptide" evidence="5">
    <location>
        <begin position="1"/>
        <end position="22"/>
    </location>
</feature>
<keyword evidence="5" id="KW-0732">Signal</keyword>
<dbReference type="InterPro" id="IPR051395">
    <property type="entry name" value="Cytochrome_c_Peroxidase/MauG"/>
</dbReference>
<reference evidence="7" key="1">
    <citation type="submission" date="2023-03" db="EMBL/GenBank/DDBJ databases">
        <title>Andean soil-derived lignocellulolytic bacterial consortium as a source of novel taxa and putative plastic-active enzymes.</title>
        <authorList>
            <person name="Diaz-Garcia L."/>
            <person name="Chuvochina M."/>
            <person name="Feuerriegel G."/>
            <person name="Bunk B."/>
            <person name="Sproer C."/>
            <person name="Streit W.R."/>
            <person name="Rodriguez L.M."/>
            <person name="Overmann J."/>
            <person name="Jimenez D.J."/>
        </authorList>
    </citation>
    <scope>NUCLEOTIDE SEQUENCE</scope>
    <source>
        <strain evidence="7">MAG 833</strain>
    </source>
</reference>
<evidence type="ECO:0000256" key="2">
    <source>
        <dbReference type="ARBA" id="ARBA00022723"/>
    </source>
</evidence>
<keyword evidence="2 4" id="KW-0479">Metal-binding</keyword>
<dbReference type="PANTHER" id="PTHR30600">
    <property type="entry name" value="CYTOCHROME C PEROXIDASE-RELATED"/>
    <property type="match status" value="1"/>
</dbReference>
<name>A0AAJ5X2U8_9CAUL</name>
<dbReference type="EMBL" id="CP119326">
    <property type="protein sequence ID" value="WEK40063.1"/>
    <property type="molecule type" value="Genomic_DNA"/>
</dbReference>
<evidence type="ECO:0000313" key="7">
    <source>
        <dbReference type="EMBL" id="WEK40063.1"/>
    </source>
</evidence>
<dbReference type="PANTHER" id="PTHR30600:SF9">
    <property type="entry name" value="BLR7738 PROTEIN"/>
    <property type="match status" value="1"/>
</dbReference>
<evidence type="ECO:0000256" key="5">
    <source>
        <dbReference type="SAM" id="SignalP"/>
    </source>
</evidence>
<dbReference type="InterPro" id="IPR009056">
    <property type="entry name" value="Cyt_c-like_dom"/>
</dbReference>
<evidence type="ECO:0000256" key="1">
    <source>
        <dbReference type="ARBA" id="ARBA00022617"/>
    </source>
</evidence>
<proteinExistence type="predicted"/>
<dbReference type="Pfam" id="PF21419">
    <property type="entry name" value="RoxA-like_Cyt-c"/>
    <property type="match status" value="1"/>
</dbReference>
<dbReference type="Gene3D" id="1.10.760.10">
    <property type="entry name" value="Cytochrome c-like domain"/>
    <property type="match status" value="1"/>
</dbReference>
<evidence type="ECO:0000313" key="8">
    <source>
        <dbReference type="Proteomes" id="UP001213664"/>
    </source>
</evidence>